<keyword evidence="2" id="KW-0539">Nucleus</keyword>
<reference evidence="4 5" key="1">
    <citation type="submission" date="2021-02" db="EMBL/GenBank/DDBJ databases">
        <title>Variation within the Batrachochytrium salamandrivorans European outbreak.</title>
        <authorList>
            <person name="Kelly M."/>
            <person name="Pasmans F."/>
            <person name="Shea T.P."/>
            <person name="Munoz J.F."/>
            <person name="Carranza S."/>
            <person name="Cuomo C.A."/>
            <person name="Martel A."/>
        </authorList>
    </citation>
    <scope>NUCLEOTIDE SEQUENCE [LARGE SCALE GENOMIC DNA]</scope>
    <source>
        <strain evidence="4 5">AMFP18/2</strain>
    </source>
</reference>
<comment type="caution">
    <text evidence="4">The sequence shown here is derived from an EMBL/GenBank/DDBJ whole genome shotgun (WGS) entry which is preliminary data.</text>
</comment>
<feature type="compositionally biased region" description="Low complexity" evidence="3">
    <location>
        <begin position="19"/>
        <end position="34"/>
    </location>
</feature>
<dbReference type="Proteomes" id="UP001648503">
    <property type="component" value="Unassembled WGS sequence"/>
</dbReference>
<sequence length="194" mass="20857">MVRILISGRLPAVHSTDQSGSAASASATETSGESRYGPAQMIMVELQGSIEAHGLVDQEGQLSIAGVHVGELVIDKDTALLYIGNHILDGQKVALPKSLVILEKTASIDLCPPSDVSADMDTNTEDESSSADQPSQQTHLVKRDPISSKADSYYNAVYLITHKYVFKTRPQHLVTAHNKDFAGLTPYTASSNHR</sequence>
<evidence type="ECO:0000313" key="5">
    <source>
        <dbReference type="Proteomes" id="UP001648503"/>
    </source>
</evidence>
<proteinExistence type="predicted"/>
<dbReference type="PANTHER" id="PTHR28605">
    <property type="entry name" value="CTF8, CHROMOSOME TRANSMISSION FIDELITY FACTOR 8 HOMOLOG (S. CEREVISIAE)"/>
    <property type="match status" value="1"/>
</dbReference>
<evidence type="ECO:0000256" key="1">
    <source>
        <dbReference type="ARBA" id="ARBA00004123"/>
    </source>
</evidence>
<dbReference type="PANTHER" id="PTHR28605:SF1">
    <property type="entry name" value="CHROMOSOME TRANSMISSION FIDELITY FACTOR 8"/>
    <property type="match status" value="1"/>
</dbReference>
<name>A0ABQ8F9S5_9FUNG</name>
<protein>
    <recommendedName>
        <fullName evidence="6">Chromosome transmission fidelity protein 8</fullName>
    </recommendedName>
</protein>
<evidence type="ECO:0000256" key="2">
    <source>
        <dbReference type="ARBA" id="ARBA00023242"/>
    </source>
</evidence>
<comment type="subcellular location">
    <subcellularLocation>
        <location evidence="1">Nucleus</location>
    </subcellularLocation>
</comment>
<feature type="region of interest" description="Disordered" evidence="3">
    <location>
        <begin position="14"/>
        <end position="36"/>
    </location>
</feature>
<evidence type="ECO:0000313" key="4">
    <source>
        <dbReference type="EMBL" id="KAH6593097.1"/>
    </source>
</evidence>
<organism evidence="4 5">
    <name type="scientific">Batrachochytrium salamandrivorans</name>
    <dbReference type="NCBI Taxonomy" id="1357716"/>
    <lineage>
        <taxon>Eukaryota</taxon>
        <taxon>Fungi</taxon>
        <taxon>Fungi incertae sedis</taxon>
        <taxon>Chytridiomycota</taxon>
        <taxon>Chytridiomycota incertae sedis</taxon>
        <taxon>Chytridiomycetes</taxon>
        <taxon>Rhizophydiales</taxon>
        <taxon>Rhizophydiales incertae sedis</taxon>
        <taxon>Batrachochytrium</taxon>
    </lineage>
</organism>
<dbReference type="EMBL" id="JAFCIX010000361">
    <property type="protein sequence ID" value="KAH6593097.1"/>
    <property type="molecule type" value="Genomic_DNA"/>
</dbReference>
<keyword evidence="5" id="KW-1185">Reference proteome</keyword>
<feature type="region of interest" description="Disordered" evidence="3">
    <location>
        <begin position="112"/>
        <end position="144"/>
    </location>
</feature>
<gene>
    <name evidence="4" type="ORF">BASA50_007617</name>
</gene>
<accession>A0ABQ8F9S5</accession>
<evidence type="ECO:0008006" key="6">
    <source>
        <dbReference type="Google" id="ProtNLM"/>
    </source>
</evidence>
<feature type="compositionally biased region" description="Polar residues" evidence="3">
    <location>
        <begin position="130"/>
        <end position="139"/>
    </location>
</feature>
<evidence type="ECO:0000256" key="3">
    <source>
        <dbReference type="SAM" id="MobiDB-lite"/>
    </source>
</evidence>